<dbReference type="PROSITE" id="PS51257">
    <property type="entry name" value="PROKAR_LIPOPROTEIN"/>
    <property type="match status" value="1"/>
</dbReference>
<dbReference type="Proteomes" id="UP000254893">
    <property type="component" value="Unassembled WGS sequence"/>
</dbReference>
<feature type="domain" description="Peptidase M60" evidence="2">
    <location>
        <begin position="105"/>
        <end position="426"/>
    </location>
</feature>
<dbReference type="PANTHER" id="PTHR15730">
    <property type="entry name" value="EXPERIMENTAL AUTOIMMUNE PROSTATITIS ANTIGEN 2-RELATED"/>
    <property type="match status" value="1"/>
</dbReference>
<sequence length="675" mass="76063">MLTIKELIMKKSNIKIFIALCIGTLLLSCKKYGYDFQDGHQDGDQDPSAIDTTMFVADKSLYDRARVFPGLVGENVPRIKDTAVIIDMNKNVISSRDYKISVAPQAIYSTGLYAPPGENVKITVPEGLIGLTVQIGAHMDNLTGKETLKRDPVIYTVKELAPGVNYVRNLYGGTIWVRSNVARPTPVNLKFSGPVRASDFVHGQSDIAAWKKDVLANNVPWLEIRGKHMVMTVPRANVVTFINQGRFNDLNEVMAEWNIVYEKDYYDWMGLSATAAEVKDRYPEFPQRVVLDIQPSLGYAHSGFPWVAQNDLQWLDELTNLTTIHNGNSWGSYHEVGHNFQQTSTWSWSDLGETSNNLFIFNGGHRRGNATILNFHPALKTAIPTALTFAASLTGKNFSNLDGVIADGEAPFFRLTPFLQLFDKIQGKNGESGWAFMTYLYNKSRNSDYQFSLDQAKRDYFYRSLCEFTGRDYYRFMVAWGMAVSNVAKKEMRAKYPPMEMTTWTYDPIKKTGGNSAMNPKYDLPSSPFEYTSNMATATNESTGKFTAINDGSITTYWHTCYSSCNPVTSLPVTITIDMKTAGEIRGFFIQNRQGNTYATRVKVYTSTDNISWTQQGDYKLAQSSEATAQRNARRDFYFPALVEPRYIKFEFPDKNLGGENHVALAELGVFFDIN</sequence>
<dbReference type="Gene3D" id="3.40.390.80">
    <property type="entry name" value="Peptidase M60, enhancin-like domain 2"/>
    <property type="match status" value="1"/>
</dbReference>
<feature type="domain" description="F5/8 type C" evidence="1">
    <location>
        <begin position="517"/>
        <end position="670"/>
    </location>
</feature>
<dbReference type="PANTHER" id="PTHR15730:SF5">
    <property type="entry name" value="SI:CH211-210B2.2-RELATED"/>
    <property type="match status" value="1"/>
</dbReference>
<dbReference type="InterPro" id="IPR051244">
    <property type="entry name" value="TCAF"/>
</dbReference>
<evidence type="ECO:0000313" key="3">
    <source>
        <dbReference type="EMBL" id="SUJ11883.1"/>
    </source>
</evidence>
<dbReference type="Pfam" id="PF13402">
    <property type="entry name" value="Peptidase_M60"/>
    <property type="match status" value="1"/>
</dbReference>
<evidence type="ECO:0000313" key="4">
    <source>
        <dbReference type="Proteomes" id="UP000254893"/>
    </source>
</evidence>
<dbReference type="InterPro" id="IPR035423">
    <property type="entry name" value="M60-like_N"/>
</dbReference>
<accession>A0A380C2N9</accession>
<dbReference type="Gene3D" id="1.10.390.30">
    <property type="entry name" value="Peptidase M60, enhancin-like domain 3"/>
    <property type="match status" value="1"/>
</dbReference>
<name>A0A380C2N9_SPHSI</name>
<organism evidence="3 4">
    <name type="scientific">Sphingobacterium spiritivorum</name>
    <name type="common">Flavobacterium spiritivorum</name>
    <dbReference type="NCBI Taxonomy" id="258"/>
    <lineage>
        <taxon>Bacteria</taxon>
        <taxon>Pseudomonadati</taxon>
        <taxon>Bacteroidota</taxon>
        <taxon>Sphingobacteriia</taxon>
        <taxon>Sphingobacteriales</taxon>
        <taxon>Sphingobacteriaceae</taxon>
        <taxon>Sphingobacterium</taxon>
    </lineage>
</organism>
<dbReference type="SMART" id="SM01276">
    <property type="entry name" value="M60-like"/>
    <property type="match status" value="1"/>
</dbReference>
<protein>
    <submittedName>
        <fullName evidence="3">F5/8 type C domain</fullName>
    </submittedName>
</protein>
<proteinExistence type="predicted"/>
<dbReference type="InterPro" id="IPR000421">
    <property type="entry name" value="FA58C"/>
</dbReference>
<dbReference type="InterPro" id="IPR031161">
    <property type="entry name" value="Peptidase_M60_dom"/>
</dbReference>
<dbReference type="InterPro" id="IPR008979">
    <property type="entry name" value="Galactose-bd-like_sf"/>
</dbReference>
<dbReference type="InterPro" id="IPR042279">
    <property type="entry name" value="Pep_M60_3"/>
</dbReference>
<evidence type="ECO:0000259" key="2">
    <source>
        <dbReference type="PROSITE" id="PS51723"/>
    </source>
</evidence>
<dbReference type="AlphaFoldDB" id="A0A380C2N9"/>
<dbReference type="PROSITE" id="PS51723">
    <property type="entry name" value="PEPTIDASE_M60"/>
    <property type="match status" value="1"/>
</dbReference>
<dbReference type="SUPFAM" id="SSF49785">
    <property type="entry name" value="Galactose-binding domain-like"/>
    <property type="match status" value="1"/>
</dbReference>
<dbReference type="Pfam" id="PF17291">
    <property type="entry name" value="M60-like_N"/>
    <property type="match status" value="1"/>
</dbReference>
<dbReference type="Gene3D" id="2.60.120.1250">
    <property type="entry name" value="Peptidase M60, enhancin-like domain 1"/>
    <property type="match status" value="1"/>
</dbReference>
<dbReference type="Pfam" id="PF00754">
    <property type="entry name" value="F5_F8_type_C"/>
    <property type="match status" value="1"/>
</dbReference>
<dbReference type="EMBL" id="UGYW01000002">
    <property type="protein sequence ID" value="SUJ11883.1"/>
    <property type="molecule type" value="Genomic_DNA"/>
</dbReference>
<dbReference type="Gene3D" id="2.60.120.260">
    <property type="entry name" value="Galactose-binding domain-like"/>
    <property type="match status" value="1"/>
</dbReference>
<evidence type="ECO:0000259" key="1">
    <source>
        <dbReference type="PROSITE" id="PS50022"/>
    </source>
</evidence>
<gene>
    <name evidence="3" type="ORF">NCTC11388_02161</name>
</gene>
<dbReference type="PROSITE" id="PS50022">
    <property type="entry name" value="FA58C_3"/>
    <property type="match status" value="1"/>
</dbReference>
<reference evidence="3 4" key="1">
    <citation type="submission" date="2018-06" db="EMBL/GenBank/DDBJ databases">
        <authorList>
            <consortium name="Pathogen Informatics"/>
            <person name="Doyle S."/>
        </authorList>
    </citation>
    <scope>NUCLEOTIDE SEQUENCE [LARGE SCALE GENOMIC DNA]</scope>
    <source>
        <strain evidence="3 4">NCTC11388</strain>
    </source>
</reference>